<accession>A0A4Q1BBF7</accession>
<evidence type="ECO:0000259" key="15">
    <source>
        <dbReference type="Pfam" id="PF05064"/>
    </source>
</evidence>
<dbReference type="FunFam" id="1.20.5.170:FF:000040">
    <property type="entry name" value="Nuclear pore glycoprotein p62"/>
    <property type="match status" value="1"/>
</dbReference>
<feature type="compositionally biased region" description="Polar residues" evidence="14">
    <location>
        <begin position="215"/>
        <end position="226"/>
    </location>
</feature>
<feature type="compositionally biased region" description="Polar residues" evidence="14">
    <location>
        <begin position="321"/>
        <end position="339"/>
    </location>
</feature>
<dbReference type="Gene3D" id="1.20.5.170">
    <property type="match status" value="1"/>
</dbReference>
<organism evidence="16 17">
    <name type="scientific">Tremella mesenterica</name>
    <name type="common">Jelly fungus</name>
    <dbReference type="NCBI Taxonomy" id="5217"/>
    <lineage>
        <taxon>Eukaryota</taxon>
        <taxon>Fungi</taxon>
        <taxon>Dikarya</taxon>
        <taxon>Basidiomycota</taxon>
        <taxon>Agaricomycotina</taxon>
        <taxon>Tremellomycetes</taxon>
        <taxon>Tremellales</taxon>
        <taxon>Tremellaceae</taxon>
        <taxon>Tremella</taxon>
    </lineage>
</organism>
<evidence type="ECO:0000256" key="7">
    <source>
        <dbReference type="ARBA" id="ARBA00022927"/>
    </source>
</evidence>
<evidence type="ECO:0000256" key="4">
    <source>
        <dbReference type="ARBA" id="ARBA00005911"/>
    </source>
</evidence>
<keyword evidence="5" id="KW-0813">Transport</keyword>
<dbReference type="Proteomes" id="UP000289152">
    <property type="component" value="Unassembled WGS sequence"/>
</dbReference>
<dbReference type="FunCoup" id="A0A4Q1BBF7">
    <property type="interactions" value="86"/>
</dbReference>
<keyword evidence="6" id="KW-0509">mRNA transport</keyword>
<dbReference type="InterPro" id="IPR007758">
    <property type="entry name" value="Nucleoporin_NSP1_C"/>
</dbReference>
<evidence type="ECO:0000256" key="8">
    <source>
        <dbReference type="ARBA" id="ARBA00023010"/>
    </source>
</evidence>
<keyword evidence="9" id="KW-0906">Nuclear pore complex</keyword>
<dbReference type="GO" id="GO:0044613">
    <property type="term" value="C:nuclear pore central transport channel"/>
    <property type="evidence" value="ECO:0007669"/>
    <property type="project" value="TreeGrafter"/>
</dbReference>
<dbReference type="EMBL" id="SDIL01000109">
    <property type="protein sequence ID" value="RXK36089.1"/>
    <property type="molecule type" value="Genomic_DNA"/>
</dbReference>
<dbReference type="InParanoid" id="A0A4Q1BBF7"/>
<feature type="region of interest" description="Disordered" evidence="14">
    <location>
        <begin position="399"/>
        <end position="418"/>
    </location>
</feature>
<dbReference type="Pfam" id="PF05064">
    <property type="entry name" value="Nsp1_C"/>
    <property type="match status" value="1"/>
</dbReference>
<gene>
    <name evidence="16" type="ORF">M231_06637</name>
</gene>
<reference evidence="16 17" key="1">
    <citation type="submission" date="2016-06" db="EMBL/GenBank/DDBJ databases">
        <title>Evolution of pathogenesis and genome organization in the Tremellales.</title>
        <authorList>
            <person name="Cuomo C."/>
            <person name="Litvintseva A."/>
            <person name="Heitman J."/>
            <person name="Chen Y."/>
            <person name="Sun S."/>
            <person name="Springer D."/>
            <person name="Dromer F."/>
            <person name="Young S."/>
            <person name="Zeng Q."/>
            <person name="Chapman S."/>
            <person name="Gujja S."/>
            <person name="Saif S."/>
            <person name="Birren B."/>
        </authorList>
    </citation>
    <scope>NUCLEOTIDE SEQUENCE [LARGE SCALE GENOMIC DNA]</scope>
    <source>
        <strain evidence="16 17">ATCC 28783</strain>
    </source>
</reference>
<keyword evidence="8" id="KW-0811">Translocation</keyword>
<dbReference type="GO" id="GO:0006405">
    <property type="term" value="P:RNA export from nucleus"/>
    <property type="evidence" value="ECO:0007669"/>
    <property type="project" value="TreeGrafter"/>
</dbReference>
<feature type="compositionally biased region" description="Low complexity" evidence="14">
    <location>
        <begin position="119"/>
        <end position="128"/>
    </location>
</feature>
<evidence type="ECO:0000256" key="9">
    <source>
        <dbReference type="ARBA" id="ARBA00023132"/>
    </source>
</evidence>
<proteinExistence type="inferred from homology"/>
<dbReference type="GO" id="GO:0005543">
    <property type="term" value="F:phospholipid binding"/>
    <property type="evidence" value="ECO:0007669"/>
    <property type="project" value="TreeGrafter"/>
</dbReference>
<dbReference type="STRING" id="5217.A0A4Q1BBF7"/>
<dbReference type="PANTHER" id="PTHR12084:SF0">
    <property type="entry name" value="NUCLEAR PORE GLYCOPROTEIN P62"/>
    <property type="match status" value="1"/>
</dbReference>
<comment type="caution">
    <text evidence="16">The sequence shown here is derived from an EMBL/GenBank/DDBJ whole genome shotgun (WGS) entry which is preliminary data.</text>
</comment>
<feature type="region of interest" description="Disordered" evidence="14">
    <location>
        <begin position="302"/>
        <end position="339"/>
    </location>
</feature>
<comment type="similarity">
    <text evidence="4">Belongs to the nucleoporin NSP1/NUP62 family.</text>
</comment>
<evidence type="ECO:0000313" key="17">
    <source>
        <dbReference type="Proteomes" id="UP000289152"/>
    </source>
</evidence>
<evidence type="ECO:0000256" key="11">
    <source>
        <dbReference type="ARBA" id="ARBA00068864"/>
    </source>
</evidence>
<evidence type="ECO:0000256" key="14">
    <source>
        <dbReference type="SAM" id="MobiDB-lite"/>
    </source>
</evidence>
<evidence type="ECO:0000256" key="6">
    <source>
        <dbReference type="ARBA" id="ARBA00022816"/>
    </source>
</evidence>
<evidence type="ECO:0000256" key="1">
    <source>
        <dbReference type="ARBA" id="ARBA00004335"/>
    </source>
</evidence>
<feature type="domain" description="Nucleoporin NSP1-like C-terminal" evidence="15">
    <location>
        <begin position="484"/>
        <end position="588"/>
    </location>
</feature>
<sequence length="683" mass="68372">MSDSPFSFGSSSTPTFGATANTTTNTNPFGSTTTAAPSTNNAAGNMFGNPTTQPTSSLFGNTSTTPSSFSFNTSNAPAPNTNTTFGASSSNTTLGAPATTSNTNTTSGGFGGFGQLSSNTTNQNPTTPVKSPFSFGATTTTTPAAPPPTTSFGLNNTNPAPTQATNSFGFSAPVENKAGPTTNLFGSSGGFSFGNKTDSNQPAAPATPAPAPAANSTGTMFGSTTPAAPPSSLFSFGNAASTSTSTDKPAESSLFSFSKPADTSTQNTTIPTAGPPAAAPAPITGAATAGAPGLFANLGQKPEEKTEAPKTGGFSFGLGGANTSTTPAGSAEKTANTEAPKTGFSFANLAGAPTTGDKPSTGFNFGDVAKEKPAEVQKTGFSFGAPSTAAPAAAAAAPASGTATGEKPAGTGGTALFSGLGGGGSSLFGKPAEKTPTTGATSGTTPAIAAPVGATGVTPATTSGTTGGVGGAGGAGGVGAGVTVSEPAPNLLRGKTLEDIVDAWNKDLDIQVKEVERQAGEVKEWDRVLVKNGAQITTLHRQTLEAQQTQASVDKMLDVIESQQKELDAAMTHYEREMQVFMSDTTRPLVGKLPADKEREKSYALAEDLTKQLDDLSLSLTNMIQQVNNLSSTPTVGEGDKTEDPIDQLSAILGAHLRALNTIDGQTGKLESKVEELEGKMNR</sequence>
<evidence type="ECO:0000256" key="12">
    <source>
        <dbReference type="ARBA" id="ARBA00078941"/>
    </source>
</evidence>
<dbReference type="OrthoDB" id="344345at2759"/>
<dbReference type="GO" id="GO:0006606">
    <property type="term" value="P:protein import into nucleus"/>
    <property type="evidence" value="ECO:0007669"/>
    <property type="project" value="TreeGrafter"/>
</dbReference>
<keyword evidence="10" id="KW-0539">Nucleus</keyword>
<feature type="compositionally biased region" description="Polar residues" evidence="14">
    <location>
        <begin position="85"/>
        <end position="94"/>
    </location>
</feature>
<feature type="compositionally biased region" description="Polar residues" evidence="14">
    <location>
        <begin position="238"/>
        <end position="267"/>
    </location>
</feature>
<evidence type="ECO:0000256" key="2">
    <source>
        <dbReference type="ARBA" id="ARBA00004567"/>
    </source>
</evidence>
<dbReference type="GO" id="GO:0051028">
    <property type="term" value="P:mRNA transport"/>
    <property type="evidence" value="ECO:0007669"/>
    <property type="project" value="UniProtKB-KW"/>
</dbReference>
<feature type="compositionally biased region" description="Low complexity" evidence="14">
    <location>
        <begin position="435"/>
        <end position="453"/>
    </location>
</feature>
<dbReference type="GO" id="GO:0031965">
    <property type="term" value="C:nuclear membrane"/>
    <property type="evidence" value="ECO:0007669"/>
    <property type="project" value="UniProtKB-SubCell"/>
</dbReference>
<evidence type="ECO:0000256" key="5">
    <source>
        <dbReference type="ARBA" id="ARBA00022448"/>
    </source>
</evidence>
<feature type="compositionally biased region" description="Polar residues" evidence="14">
    <location>
        <begin position="48"/>
        <end position="61"/>
    </location>
</feature>
<comment type="subcellular location">
    <subcellularLocation>
        <location evidence="1">Nucleus membrane</location>
        <topology evidence="1">Peripheral membrane protein</topology>
        <orientation evidence="1">Cytoplasmic side</orientation>
    </subcellularLocation>
    <subcellularLocation>
        <location evidence="3">Nucleus membrane</location>
        <topology evidence="3">Peripheral membrane protein</topology>
        <orientation evidence="3">Nucleoplasmic side</orientation>
    </subcellularLocation>
    <subcellularLocation>
        <location evidence="2">Nucleus</location>
        <location evidence="2">Nuclear pore complex</location>
    </subcellularLocation>
</comment>
<feature type="region of interest" description="Disordered" evidence="14">
    <location>
        <begin position="426"/>
        <end position="453"/>
    </location>
</feature>
<dbReference type="PANTHER" id="PTHR12084">
    <property type="entry name" value="NUCLEAR PORE GLYCOPROTEIN P62-RELATED"/>
    <property type="match status" value="1"/>
</dbReference>
<name>A0A4Q1BBF7_TREME</name>
<feature type="compositionally biased region" description="Low complexity" evidence="14">
    <location>
        <begin position="62"/>
        <end position="84"/>
    </location>
</feature>
<feature type="region of interest" description="Disordered" evidence="14">
    <location>
        <begin position="1"/>
        <end position="226"/>
    </location>
</feature>
<evidence type="ECO:0000256" key="3">
    <source>
        <dbReference type="ARBA" id="ARBA00004620"/>
    </source>
</evidence>
<feature type="region of interest" description="Disordered" evidence="14">
    <location>
        <begin position="238"/>
        <end position="286"/>
    </location>
</feature>
<dbReference type="InterPro" id="IPR026010">
    <property type="entry name" value="NSP1/NUP62"/>
</dbReference>
<dbReference type="AlphaFoldDB" id="A0A4Q1BBF7"/>
<dbReference type="GO" id="GO:0017056">
    <property type="term" value="F:structural constituent of nuclear pore"/>
    <property type="evidence" value="ECO:0007669"/>
    <property type="project" value="InterPro"/>
</dbReference>
<evidence type="ECO:0000256" key="13">
    <source>
        <dbReference type="ARBA" id="ARBA00081079"/>
    </source>
</evidence>
<dbReference type="VEuPathDB" id="FungiDB:TREMEDRAFT_65141"/>
<feature type="compositionally biased region" description="Low complexity" evidence="14">
    <location>
        <begin position="1"/>
        <end position="43"/>
    </location>
</feature>
<evidence type="ECO:0000313" key="16">
    <source>
        <dbReference type="EMBL" id="RXK36089.1"/>
    </source>
</evidence>
<protein>
    <recommendedName>
        <fullName evidence="11">Nucleoporin NSP1</fullName>
    </recommendedName>
    <alternativeName>
        <fullName evidence="12">Nuclear pore protein NSP1</fullName>
    </alternativeName>
    <alternativeName>
        <fullName evidence="13">Nucleoskeletal-like protein</fullName>
    </alternativeName>
</protein>
<evidence type="ECO:0000256" key="10">
    <source>
        <dbReference type="ARBA" id="ARBA00023242"/>
    </source>
</evidence>
<feature type="compositionally biased region" description="Low complexity" evidence="14">
    <location>
        <begin position="155"/>
        <end position="166"/>
    </location>
</feature>
<keyword evidence="17" id="KW-1185">Reference proteome</keyword>
<keyword evidence="7" id="KW-0653">Protein transport</keyword>